<sequence length="132" mass="14914">MGYLIIEGIRHGGTILVDIRSCMKERKRVCECCRMSGSEGFEKPGGYQERKDFLSHFVFFSLPDPSRIWHSVGVSEDIRFLCIKPIRPVTNSGFVKQDFDWNVTPEGGMYGFWSSPESPEELGLTCKASVSP</sequence>
<name>A0A834DCD1_9CHIR</name>
<organism evidence="1 2">
    <name type="scientific">Phyllostomus discolor</name>
    <name type="common">pale spear-nosed bat</name>
    <dbReference type="NCBI Taxonomy" id="89673"/>
    <lineage>
        <taxon>Eukaryota</taxon>
        <taxon>Metazoa</taxon>
        <taxon>Chordata</taxon>
        <taxon>Craniata</taxon>
        <taxon>Vertebrata</taxon>
        <taxon>Euteleostomi</taxon>
        <taxon>Mammalia</taxon>
        <taxon>Eutheria</taxon>
        <taxon>Laurasiatheria</taxon>
        <taxon>Chiroptera</taxon>
        <taxon>Yangochiroptera</taxon>
        <taxon>Phyllostomidae</taxon>
        <taxon>Phyllostominae</taxon>
        <taxon>Phyllostomus</taxon>
    </lineage>
</organism>
<proteinExistence type="predicted"/>
<gene>
    <name evidence="1" type="ORF">HJG60_009293</name>
</gene>
<dbReference type="AlphaFoldDB" id="A0A834DCD1"/>
<reference evidence="1 2" key="1">
    <citation type="journal article" date="2020" name="Nature">
        <title>Six reference-quality genomes reveal evolution of bat adaptations.</title>
        <authorList>
            <person name="Jebb D."/>
            <person name="Huang Z."/>
            <person name="Pippel M."/>
            <person name="Hughes G.M."/>
            <person name="Lavrichenko K."/>
            <person name="Devanna P."/>
            <person name="Winkler S."/>
            <person name="Jermiin L.S."/>
            <person name="Skirmuntt E.C."/>
            <person name="Katzourakis A."/>
            <person name="Burkitt-Gray L."/>
            <person name="Ray D.A."/>
            <person name="Sullivan K.A.M."/>
            <person name="Roscito J.G."/>
            <person name="Kirilenko B.M."/>
            <person name="Davalos L.M."/>
            <person name="Corthals A.P."/>
            <person name="Power M.L."/>
            <person name="Jones G."/>
            <person name="Ransome R.D."/>
            <person name="Dechmann D.K.N."/>
            <person name="Locatelli A.G."/>
            <person name="Puechmaille S.J."/>
            <person name="Fedrigo O."/>
            <person name="Jarvis E.D."/>
            <person name="Hiller M."/>
            <person name="Vernes S.C."/>
            <person name="Myers E.W."/>
            <person name="Teeling E.C."/>
        </authorList>
    </citation>
    <scope>NUCLEOTIDE SEQUENCE [LARGE SCALE GENOMIC DNA]</scope>
    <source>
        <strain evidence="1">Bat1K_MPI-CBG_1</strain>
    </source>
</reference>
<comment type="caution">
    <text evidence="1">The sequence shown here is derived from an EMBL/GenBank/DDBJ whole genome shotgun (WGS) entry which is preliminary data.</text>
</comment>
<dbReference type="Proteomes" id="UP000664940">
    <property type="component" value="Unassembled WGS sequence"/>
</dbReference>
<protein>
    <submittedName>
        <fullName evidence="1">Uncharacterized protein</fullName>
    </submittedName>
</protein>
<evidence type="ECO:0000313" key="2">
    <source>
        <dbReference type="Proteomes" id="UP000664940"/>
    </source>
</evidence>
<evidence type="ECO:0000313" key="1">
    <source>
        <dbReference type="EMBL" id="KAF6074869.1"/>
    </source>
</evidence>
<accession>A0A834DCD1</accession>
<dbReference type="EMBL" id="JABVXQ010000015">
    <property type="protein sequence ID" value="KAF6074869.1"/>
    <property type="molecule type" value="Genomic_DNA"/>
</dbReference>